<evidence type="ECO:0000313" key="4">
    <source>
        <dbReference type="Proteomes" id="UP001066276"/>
    </source>
</evidence>
<evidence type="ECO:0000259" key="2">
    <source>
        <dbReference type="Pfam" id="PF15740"/>
    </source>
</evidence>
<dbReference type="InterPro" id="IPR031474">
    <property type="entry name" value="PPP1R26_N"/>
</dbReference>
<feature type="region of interest" description="Disordered" evidence="1">
    <location>
        <begin position="339"/>
        <end position="382"/>
    </location>
</feature>
<feature type="region of interest" description="Disordered" evidence="1">
    <location>
        <begin position="106"/>
        <end position="126"/>
    </location>
</feature>
<feature type="compositionally biased region" description="Basic and acidic residues" evidence="1">
    <location>
        <begin position="182"/>
        <end position="200"/>
    </location>
</feature>
<feature type="region of interest" description="Disordered" evidence="1">
    <location>
        <begin position="585"/>
        <end position="618"/>
    </location>
</feature>
<feature type="region of interest" description="Disordered" evidence="1">
    <location>
        <begin position="48"/>
        <end position="67"/>
    </location>
</feature>
<dbReference type="PANTHER" id="PTHR15724">
    <property type="entry name" value="PROTEIN PHOSPHATASE 1 REGULATORY SUBUNIT 26"/>
    <property type="match status" value="1"/>
</dbReference>
<feature type="region of interest" description="Disordered" evidence="1">
    <location>
        <begin position="725"/>
        <end position="756"/>
    </location>
</feature>
<proteinExistence type="predicted"/>
<feature type="region of interest" description="Disordered" evidence="1">
    <location>
        <begin position="79"/>
        <end position="98"/>
    </location>
</feature>
<feature type="region of interest" description="Disordered" evidence="1">
    <location>
        <begin position="177"/>
        <end position="203"/>
    </location>
</feature>
<evidence type="ECO:0000256" key="1">
    <source>
        <dbReference type="SAM" id="MobiDB-lite"/>
    </source>
</evidence>
<evidence type="ECO:0000313" key="3">
    <source>
        <dbReference type="EMBL" id="KAJ1146031.1"/>
    </source>
</evidence>
<dbReference type="Pfam" id="PF15740">
    <property type="entry name" value="PPP1R26_N"/>
    <property type="match status" value="1"/>
</dbReference>
<dbReference type="PANTHER" id="PTHR15724:SF0">
    <property type="entry name" value="PROTEIN PHOSPHATASE 1 REGULATORY SUBUNIT 26"/>
    <property type="match status" value="1"/>
</dbReference>
<dbReference type="AlphaFoldDB" id="A0AAV7QZS1"/>
<protein>
    <recommendedName>
        <fullName evidence="2">Protein phosphatase 1 regulatory subunit 26 N-terminal domain-containing protein</fullName>
    </recommendedName>
</protein>
<reference evidence="3" key="1">
    <citation type="journal article" date="2022" name="bioRxiv">
        <title>Sequencing and chromosome-scale assembly of the giantPleurodeles waltlgenome.</title>
        <authorList>
            <person name="Brown T."/>
            <person name="Elewa A."/>
            <person name="Iarovenko S."/>
            <person name="Subramanian E."/>
            <person name="Araus A.J."/>
            <person name="Petzold A."/>
            <person name="Susuki M."/>
            <person name="Suzuki K.-i.T."/>
            <person name="Hayashi T."/>
            <person name="Toyoda A."/>
            <person name="Oliveira C."/>
            <person name="Osipova E."/>
            <person name="Leigh N.D."/>
            <person name="Simon A."/>
            <person name="Yun M.H."/>
        </authorList>
    </citation>
    <scope>NUCLEOTIDE SEQUENCE</scope>
    <source>
        <strain evidence="3">20211129_DDA</strain>
        <tissue evidence="3">Liver</tissue>
    </source>
</reference>
<feature type="region of interest" description="Disordered" evidence="1">
    <location>
        <begin position="797"/>
        <end position="843"/>
    </location>
</feature>
<gene>
    <name evidence="3" type="ORF">NDU88_012313</name>
</gene>
<feature type="region of interest" description="Disordered" evidence="1">
    <location>
        <begin position="465"/>
        <end position="531"/>
    </location>
</feature>
<organism evidence="3 4">
    <name type="scientific">Pleurodeles waltl</name>
    <name type="common">Iberian ribbed newt</name>
    <dbReference type="NCBI Taxonomy" id="8319"/>
    <lineage>
        <taxon>Eukaryota</taxon>
        <taxon>Metazoa</taxon>
        <taxon>Chordata</taxon>
        <taxon>Craniata</taxon>
        <taxon>Vertebrata</taxon>
        <taxon>Euteleostomi</taxon>
        <taxon>Amphibia</taxon>
        <taxon>Batrachia</taxon>
        <taxon>Caudata</taxon>
        <taxon>Salamandroidea</taxon>
        <taxon>Salamandridae</taxon>
        <taxon>Pleurodelinae</taxon>
        <taxon>Pleurodeles</taxon>
    </lineage>
</organism>
<dbReference type="InterPro" id="IPR026130">
    <property type="entry name" value="PPP1R26"/>
</dbReference>
<feature type="compositionally biased region" description="Polar residues" evidence="1">
    <location>
        <begin position="830"/>
        <end position="843"/>
    </location>
</feature>
<feature type="domain" description="Protein phosphatase 1 regulatory subunit 26 N-terminal" evidence="2">
    <location>
        <begin position="1"/>
        <end position="774"/>
    </location>
</feature>
<accession>A0AAV7QZS1</accession>
<keyword evidence="4" id="KW-1185">Reference proteome</keyword>
<dbReference type="EMBL" id="JANPWB010000010">
    <property type="protein sequence ID" value="KAJ1146031.1"/>
    <property type="molecule type" value="Genomic_DNA"/>
</dbReference>
<feature type="compositionally biased region" description="Basic and acidic residues" evidence="1">
    <location>
        <begin position="804"/>
        <end position="813"/>
    </location>
</feature>
<dbReference type="Proteomes" id="UP001066276">
    <property type="component" value="Chromosome 6"/>
</dbReference>
<feature type="compositionally biased region" description="Basic and acidic residues" evidence="1">
    <location>
        <begin position="115"/>
        <end position="126"/>
    </location>
</feature>
<sequence length="1178" mass="130547">MNNEYECIMQKNGNGDKFVDGFAVDARVVKVQSQECVKVGLPSQIVSTEEENTEFGPLVLDSDSDDSVDRDIEEAIQEYLKNKGESGRSNSSDAEFCSSIEDDKHFKSRVSQLSKPRDRMAGKDSESYKEVSVEICEKLNRVSTDSDDSDDSFEDSIRAEIEQFLIEKKQMENSKIGTTSVKKAESLPKGKPEKYIKGPERTNCTDLKQNSEQFIFGKPKAIKNRPQSRCLNSTLIASAKSLKENATAVKTSNMRGSVLEQRQVVDAAPQSTVKHLMDESSGSSSDDGIEEAIKLFQMEKQKKEGKFAVQHSSLLKHQFHVTNHADSFTPISLEGFVAEEPKKTGKKRKRTNTKSTEQKLSRASSPNPKALKPNIPSSPPEDKIVQSEISLMGSRRAESAAELLCAEAILDISKTIFPAPLESYPNSCECTVNSPIILHQSKNDSSEVDSDDSIEQEIRSFLAQKAQSESGLKTEDHKPITRPQSKPIISCKTSPPGKKLSLSHKRKLKKEERETAPSEKENIDTAEPSRVAKQGELNLLNQSENGLNNDAKALQDNLFGKCTQQALPMDFKTASHHIVASVDMTPPRASFDGGGHERGPFRTRQRNCSGDKSSSLDSDEDLDAAIKDLLRSKRKCKKRAKDQKLHCKKKVRFGETETQDLETFDALKQKEFSLKCPGALKSCLLKPKEMQQNEVKVSDDNLKQEKENEIKTDICSTSDILQKLDAPNPFHPTRTSESLKQECIAESDDNSSVDSDDSIELEIRRFLAEKAKESVSSIQPGDALCVSNLSEKRKEAVLSQHQMNTEKRKEQSKDSSVVSRQLNKSEGKTSESCTSETYTHDVQMQTTPKNTLVPNEVTSPCGKADIILHKDTNEHPEKLGSTSFRQIVLSADLSRSTFPVTFLGNFVAGLQYVPGKVRTVVVNGQHLYSVVPPTRESHAQALLRKVAFGLDGQPAKTTQNSEVHKGKEPMKGVLTLPVISTEPKKSDILISETVKEQTLGALTLDQSSSRKLHELDPVVSKESNSSIKESPLQLNVLKEQQSVKEVVSQGPKSALCTEKVNITNETSKITGSSSQKVLNESYPVILKPQSQLECTYLKYTHRVDQREEAVDTGTCRFNICVENTDSGEKGKGSNFPSFSSSIDPGFAMQPCIILSPEKLCKRFYFNDCRSNAVIQVPT</sequence>
<dbReference type="GO" id="GO:0004864">
    <property type="term" value="F:protein phosphatase inhibitor activity"/>
    <property type="evidence" value="ECO:0007669"/>
    <property type="project" value="InterPro"/>
</dbReference>
<feature type="compositionally biased region" description="Basic and acidic residues" evidence="1">
    <location>
        <begin position="509"/>
        <end position="523"/>
    </location>
</feature>
<comment type="caution">
    <text evidence="3">The sequence shown here is derived from an EMBL/GenBank/DDBJ whole genome shotgun (WGS) entry which is preliminary data.</text>
</comment>
<name>A0AAV7QZS1_PLEWA</name>
<feature type="compositionally biased region" description="Acidic residues" evidence="1">
    <location>
        <begin position="745"/>
        <end position="756"/>
    </location>
</feature>